<proteinExistence type="predicted"/>
<feature type="region of interest" description="Disordered" evidence="1">
    <location>
        <begin position="184"/>
        <end position="210"/>
    </location>
</feature>
<dbReference type="Gene3D" id="2.60.450.10">
    <property type="entry name" value="Lipopolysaccharide (LPS) transport protein A like domain"/>
    <property type="match status" value="1"/>
</dbReference>
<dbReference type="Pfam" id="PF06835">
    <property type="entry name" value="LptC"/>
    <property type="match status" value="1"/>
</dbReference>
<dbReference type="KEGG" id="htl:HPTL_1331"/>
<dbReference type="Proteomes" id="UP000262004">
    <property type="component" value="Chromosome"/>
</dbReference>
<organism evidence="2 3">
    <name type="scientific">Hydrogenophilus thermoluteolus</name>
    <name type="common">Pseudomonas hydrogenothermophila</name>
    <dbReference type="NCBI Taxonomy" id="297"/>
    <lineage>
        <taxon>Bacteria</taxon>
        <taxon>Pseudomonadati</taxon>
        <taxon>Pseudomonadota</taxon>
        <taxon>Hydrogenophilia</taxon>
        <taxon>Hydrogenophilales</taxon>
        <taxon>Hydrogenophilaceae</taxon>
        <taxon>Hydrogenophilus</taxon>
    </lineage>
</organism>
<sequence>MLTASTARTTLLLTALAVIASGLWWLAEREMAALTPPSPPAPQIDGTAYQTFTRIYDRSGRLQQTLTAARLDHERLSAQLLLTQVTFESFRPPYHTVAFAQQARWLENEGRLDLWNTVRIRRDTLDAPPLALATEALTLWPHEGRGSSATQTWLLQGARWAVGDTLTAERDFTHIVLAGNAHVHWPAPPSPRQRVPQPNAPSARPGKGSG</sequence>
<dbReference type="GO" id="GO:0015221">
    <property type="term" value="F:lipopolysaccharide transmembrane transporter activity"/>
    <property type="evidence" value="ECO:0007669"/>
    <property type="project" value="InterPro"/>
</dbReference>
<dbReference type="AlphaFoldDB" id="A0A2Z6DZD0"/>
<dbReference type="NCBIfam" id="TIGR04409">
    <property type="entry name" value="LptC_YrbK"/>
    <property type="match status" value="1"/>
</dbReference>
<protein>
    <submittedName>
        <fullName evidence="2">LPS export ABC transporter periplasmic protein LptC</fullName>
    </submittedName>
</protein>
<dbReference type="InterPro" id="IPR010664">
    <property type="entry name" value="LipoPS_assembly_LptC-rel"/>
</dbReference>
<dbReference type="InterPro" id="IPR026265">
    <property type="entry name" value="LptC"/>
</dbReference>
<dbReference type="GO" id="GO:0005886">
    <property type="term" value="C:plasma membrane"/>
    <property type="evidence" value="ECO:0007669"/>
    <property type="project" value="InterPro"/>
</dbReference>
<evidence type="ECO:0000313" key="2">
    <source>
        <dbReference type="EMBL" id="BBD77595.1"/>
    </source>
</evidence>
<keyword evidence="3" id="KW-1185">Reference proteome</keyword>
<accession>A0A2Z6DZD0</accession>
<evidence type="ECO:0000256" key="1">
    <source>
        <dbReference type="SAM" id="MobiDB-lite"/>
    </source>
</evidence>
<reference evidence="2 3" key="1">
    <citation type="submission" date="2018-04" db="EMBL/GenBank/DDBJ databases">
        <title>Complete genome sequence of Hydrogenophilus thermoluteolus TH-1.</title>
        <authorList>
            <person name="Arai H."/>
        </authorList>
    </citation>
    <scope>NUCLEOTIDE SEQUENCE [LARGE SCALE GENOMIC DNA]</scope>
    <source>
        <strain evidence="2 3">TH-1</strain>
    </source>
</reference>
<gene>
    <name evidence="2" type="primary">lptC</name>
    <name evidence="2" type="ORF">HPTL_1331</name>
</gene>
<name>A0A2Z6DZD0_HYDTE</name>
<dbReference type="EMBL" id="AP018558">
    <property type="protein sequence ID" value="BBD77595.1"/>
    <property type="molecule type" value="Genomic_DNA"/>
</dbReference>
<evidence type="ECO:0000313" key="3">
    <source>
        <dbReference type="Proteomes" id="UP000262004"/>
    </source>
</evidence>